<dbReference type="NCBIfam" id="NF008725">
    <property type="entry name" value="PRK11727.1"/>
    <property type="match status" value="1"/>
</dbReference>
<keyword evidence="5 6" id="KW-0949">S-adenosyl-L-methionine</keyword>
<dbReference type="KEGG" id="por:APT59_04935"/>
<dbReference type="CDD" id="cd02440">
    <property type="entry name" value="AdoMet_MTases"/>
    <property type="match status" value="1"/>
</dbReference>
<evidence type="ECO:0000313" key="9">
    <source>
        <dbReference type="Proteomes" id="UP000064137"/>
    </source>
</evidence>
<dbReference type="EMBL" id="CP013987">
    <property type="protein sequence ID" value="ALZ83579.1"/>
    <property type="molecule type" value="Genomic_DNA"/>
</dbReference>
<dbReference type="InterPro" id="IPR010286">
    <property type="entry name" value="METTL16/RlmF"/>
</dbReference>
<reference evidence="8 9" key="1">
    <citation type="submission" date="2016-01" db="EMBL/GenBank/DDBJ databases">
        <title>Annotation of Pseudomonas oryzihabitans USDA-ARS-USMARC-56511.</title>
        <authorList>
            <person name="Harhay G.P."/>
            <person name="Harhay D.M."/>
            <person name="Smith T.P.L."/>
            <person name="Bono J.L."/>
            <person name="Heaton M.P."/>
            <person name="Clawson M.L."/>
            <person name="Chitko-Mckown C.G."/>
            <person name="Capik S.F."/>
            <person name="DeDonder K.D."/>
            <person name="Apley M.D."/>
            <person name="Lubbers B.V."/>
            <person name="White B.J."/>
            <person name="Larson R.L."/>
        </authorList>
    </citation>
    <scope>NUCLEOTIDE SEQUENCE [LARGE SCALE GENOMIC DNA]</scope>
    <source>
        <strain evidence="8 9">USDA-ARS-USMARC-56511</strain>
    </source>
</reference>
<dbReference type="Pfam" id="PF05971">
    <property type="entry name" value="Methyltransf_10"/>
    <property type="match status" value="1"/>
</dbReference>
<evidence type="ECO:0000256" key="1">
    <source>
        <dbReference type="ARBA" id="ARBA00022490"/>
    </source>
</evidence>
<name>A0A0U4VKB1_9PSED</name>
<protein>
    <recommendedName>
        <fullName evidence="6">Ribosomal RNA large subunit methyltransferase F</fullName>
        <ecNumber evidence="6">2.1.1.181</ecNumber>
    </recommendedName>
    <alternativeName>
        <fullName evidence="6">23S rRNA mA1618 methyltransferase</fullName>
    </alternativeName>
    <alternativeName>
        <fullName evidence="6">rRNA adenine N-6-methyltransferase</fullName>
    </alternativeName>
</protein>
<comment type="similarity">
    <text evidence="6">Belongs to the methyltransferase superfamily. METTL16/RlmF family.</text>
</comment>
<dbReference type="InterPro" id="IPR016909">
    <property type="entry name" value="rRNA_lsu_MeTfrase_F"/>
</dbReference>
<dbReference type="Gene3D" id="3.40.50.150">
    <property type="entry name" value="Vaccinia Virus protein VP39"/>
    <property type="match status" value="1"/>
</dbReference>
<evidence type="ECO:0000313" key="8">
    <source>
        <dbReference type="EMBL" id="ALZ83579.1"/>
    </source>
</evidence>
<comment type="subcellular location">
    <subcellularLocation>
        <location evidence="6">Cytoplasm</location>
    </subcellularLocation>
</comment>
<dbReference type="SUPFAM" id="SSF53335">
    <property type="entry name" value="S-adenosyl-L-methionine-dependent methyltransferases"/>
    <property type="match status" value="1"/>
</dbReference>
<evidence type="ECO:0000256" key="7">
    <source>
        <dbReference type="SAM" id="MobiDB-lite"/>
    </source>
</evidence>
<feature type="compositionally biased region" description="Pro residues" evidence="7">
    <location>
        <begin position="1"/>
        <end position="15"/>
    </location>
</feature>
<dbReference type="GO" id="GO:0005737">
    <property type="term" value="C:cytoplasm"/>
    <property type="evidence" value="ECO:0007669"/>
    <property type="project" value="UniProtKB-SubCell"/>
</dbReference>
<dbReference type="Proteomes" id="UP000064137">
    <property type="component" value="Chromosome"/>
</dbReference>
<organism evidence="8 9">
    <name type="scientific">Pseudomonas oryzihabitans</name>
    <dbReference type="NCBI Taxonomy" id="47885"/>
    <lineage>
        <taxon>Bacteria</taxon>
        <taxon>Pseudomonadati</taxon>
        <taxon>Pseudomonadota</taxon>
        <taxon>Gammaproteobacteria</taxon>
        <taxon>Pseudomonadales</taxon>
        <taxon>Pseudomonadaceae</taxon>
        <taxon>Pseudomonas</taxon>
    </lineage>
</organism>
<sequence>MTSPRRPLPGRPAPLHPRNRHQGSYDFPALIRVSPALKPFVAPTPRGNLSIDFTDPQAVRALNRALLALHHGVRDWDIPADFLCPPIPGRADYLHHLADLLAEGNSGQIPRGEAIRLLDVGTGANGVYPLIGFKEYGWHFVGSDIAPAALAAFGRALAANPDCAAAIELRRQPDSQAIFAGILKPGERYAATLCNPPFHASPDDAVRGSKRKWKNLGKTTGKTVPLLNFGGQAAELWCPGGEAAFIERMIRESRSHAAQVGWFTCLVSKASNLPPLQTALRREQAREVRVVAMAQGQKQSRFLAWRFA</sequence>
<evidence type="ECO:0000256" key="5">
    <source>
        <dbReference type="ARBA" id="ARBA00022691"/>
    </source>
</evidence>
<gene>
    <name evidence="6" type="primary">rlmF</name>
    <name evidence="8" type="ORF">APT59_04935</name>
</gene>
<dbReference type="GO" id="GO:0070475">
    <property type="term" value="P:rRNA base methylation"/>
    <property type="evidence" value="ECO:0007669"/>
    <property type="project" value="TreeGrafter"/>
</dbReference>
<dbReference type="PANTHER" id="PTHR13393:SF0">
    <property type="entry name" value="RNA N6-ADENOSINE-METHYLTRANSFERASE METTL16"/>
    <property type="match status" value="1"/>
</dbReference>
<dbReference type="HAMAP" id="MF_01848">
    <property type="entry name" value="23SrRNA_methyltr_F"/>
    <property type="match status" value="1"/>
</dbReference>
<accession>A0A0U4VKB1</accession>
<keyword evidence="3 6" id="KW-0489">Methyltransferase</keyword>
<dbReference type="RefSeq" id="WP_059313831.1">
    <property type="nucleotide sequence ID" value="NZ_CP013987.1"/>
</dbReference>
<dbReference type="GO" id="GO:0052907">
    <property type="term" value="F:23S rRNA (adenine(1618)-N(6))-methyltransferase activity"/>
    <property type="evidence" value="ECO:0007669"/>
    <property type="project" value="UniProtKB-EC"/>
</dbReference>
<keyword evidence="4 6" id="KW-0808">Transferase</keyword>
<dbReference type="InterPro" id="IPR029063">
    <property type="entry name" value="SAM-dependent_MTases_sf"/>
</dbReference>
<keyword evidence="1 6" id="KW-0963">Cytoplasm</keyword>
<comment type="function">
    <text evidence="6">Specifically methylates the adenine in position 1618 of 23S rRNA.</text>
</comment>
<keyword evidence="2 6" id="KW-0698">rRNA processing</keyword>
<dbReference type="PANTHER" id="PTHR13393">
    <property type="entry name" value="SAM-DEPENDENT METHYLTRANSFERASE"/>
    <property type="match status" value="1"/>
</dbReference>
<evidence type="ECO:0000256" key="2">
    <source>
        <dbReference type="ARBA" id="ARBA00022552"/>
    </source>
</evidence>
<dbReference type="PIRSF" id="PIRSF029038">
    <property type="entry name" value="Mtase_YbiN_prd"/>
    <property type="match status" value="1"/>
</dbReference>
<proteinExistence type="inferred from homology"/>
<feature type="region of interest" description="Disordered" evidence="7">
    <location>
        <begin position="1"/>
        <end position="21"/>
    </location>
</feature>
<dbReference type="OrthoDB" id="1115728at2"/>
<evidence type="ECO:0000256" key="6">
    <source>
        <dbReference type="HAMAP-Rule" id="MF_01848"/>
    </source>
</evidence>
<dbReference type="EC" id="2.1.1.181" evidence="6"/>
<dbReference type="AlphaFoldDB" id="A0A0U4VKB1"/>
<comment type="catalytic activity">
    <reaction evidence="6">
        <text>adenosine(1618) in 23S rRNA + S-adenosyl-L-methionine = N(6)-methyladenosine(1618) in 23S rRNA + S-adenosyl-L-homocysteine + H(+)</text>
        <dbReference type="Rhea" id="RHEA:16497"/>
        <dbReference type="Rhea" id="RHEA-COMP:10229"/>
        <dbReference type="Rhea" id="RHEA-COMP:10231"/>
        <dbReference type="ChEBI" id="CHEBI:15378"/>
        <dbReference type="ChEBI" id="CHEBI:57856"/>
        <dbReference type="ChEBI" id="CHEBI:59789"/>
        <dbReference type="ChEBI" id="CHEBI:74411"/>
        <dbReference type="ChEBI" id="CHEBI:74449"/>
        <dbReference type="EC" id="2.1.1.181"/>
    </reaction>
</comment>
<evidence type="ECO:0000256" key="3">
    <source>
        <dbReference type="ARBA" id="ARBA00022603"/>
    </source>
</evidence>
<evidence type="ECO:0000256" key="4">
    <source>
        <dbReference type="ARBA" id="ARBA00022679"/>
    </source>
</evidence>